<evidence type="ECO:0000256" key="1">
    <source>
        <dbReference type="SAM" id="MobiDB-lite"/>
    </source>
</evidence>
<evidence type="ECO:0000313" key="4">
    <source>
        <dbReference type="Proteomes" id="UP001152799"/>
    </source>
</evidence>
<evidence type="ECO:0000313" key="3">
    <source>
        <dbReference type="EMBL" id="CAG9769556.1"/>
    </source>
</evidence>
<accession>A0A9N9MUX6</accession>
<feature type="transmembrane region" description="Helical" evidence="2">
    <location>
        <begin position="6"/>
        <end position="25"/>
    </location>
</feature>
<feature type="region of interest" description="Disordered" evidence="1">
    <location>
        <begin position="58"/>
        <end position="89"/>
    </location>
</feature>
<proteinExistence type="predicted"/>
<dbReference type="EMBL" id="OU892281">
    <property type="protein sequence ID" value="CAG9769556.1"/>
    <property type="molecule type" value="Genomic_DNA"/>
</dbReference>
<dbReference type="AlphaFoldDB" id="A0A9N9MUX6"/>
<dbReference type="OrthoDB" id="6780143at2759"/>
<name>A0A9N9MUX6_9CUCU</name>
<keyword evidence="2" id="KW-0812">Transmembrane</keyword>
<reference evidence="3" key="1">
    <citation type="submission" date="2022-01" db="EMBL/GenBank/DDBJ databases">
        <authorList>
            <person name="King R."/>
        </authorList>
    </citation>
    <scope>NUCLEOTIDE SEQUENCE</scope>
</reference>
<keyword evidence="2" id="KW-0472">Membrane</keyword>
<keyword evidence="2" id="KW-1133">Transmembrane helix</keyword>
<protein>
    <submittedName>
        <fullName evidence="3">Uncharacterized protein</fullName>
    </submittedName>
</protein>
<organism evidence="3 4">
    <name type="scientific">Ceutorhynchus assimilis</name>
    <name type="common">cabbage seed weevil</name>
    <dbReference type="NCBI Taxonomy" id="467358"/>
    <lineage>
        <taxon>Eukaryota</taxon>
        <taxon>Metazoa</taxon>
        <taxon>Ecdysozoa</taxon>
        <taxon>Arthropoda</taxon>
        <taxon>Hexapoda</taxon>
        <taxon>Insecta</taxon>
        <taxon>Pterygota</taxon>
        <taxon>Neoptera</taxon>
        <taxon>Endopterygota</taxon>
        <taxon>Coleoptera</taxon>
        <taxon>Polyphaga</taxon>
        <taxon>Cucujiformia</taxon>
        <taxon>Curculionidae</taxon>
        <taxon>Ceutorhynchinae</taxon>
        <taxon>Ceutorhynchus</taxon>
    </lineage>
</organism>
<sequence>MEPTIVVGFGLMLTYIIGQFVFIFYSRVAYNKLRDDIISKGRLISFMPVLTLTTVSSMPGTSLPQQPIPGAPPQYSATTEKSAPPAYTP</sequence>
<evidence type="ECO:0000256" key="2">
    <source>
        <dbReference type="SAM" id="Phobius"/>
    </source>
</evidence>
<keyword evidence="4" id="KW-1185">Reference proteome</keyword>
<dbReference type="Proteomes" id="UP001152799">
    <property type="component" value="Chromosome 5"/>
</dbReference>
<gene>
    <name evidence="3" type="ORF">CEUTPL_LOCUS10062</name>
</gene>